<dbReference type="PANTHER" id="PTHR24092:SF218">
    <property type="entry name" value="PHOSPHOLIPID-TRANSPORTING ATPASE"/>
    <property type="match status" value="1"/>
</dbReference>
<dbReference type="FunFam" id="3.40.1110.10:FF:000206">
    <property type="entry name" value="Phospholipid-transporting ATPase IIB, putative"/>
    <property type="match status" value="1"/>
</dbReference>
<dbReference type="InterPro" id="IPR032630">
    <property type="entry name" value="P_typ_ATPase_c"/>
</dbReference>
<proteinExistence type="predicted"/>
<dbReference type="GO" id="GO:0046872">
    <property type="term" value="F:metal ion binding"/>
    <property type="evidence" value="ECO:0007669"/>
    <property type="project" value="UniProtKB-KW"/>
</dbReference>
<dbReference type="InterPro" id="IPR023299">
    <property type="entry name" value="ATPase_P-typ_cyto_dom_N"/>
</dbReference>
<dbReference type="InterPro" id="IPR023214">
    <property type="entry name" value="HAD_sf"/>
</dbReference>
<evidence type="ECO:0000256" key="3">
    <source>
        <dbReference type="ARBA" id="ARBA00022723"/>
    </source>
</evidence>
<dbReference type="SUPFAM" id="SSF56784">
    <property type="entry name" value="HAD-like"/>
    <property type="match status" value="1"/>
</dbReference>
<feature type="transmembrane region" description="Helical" evidence="9">
    <location>
        <begin position="265"/>
        <end position="286"/>
    </location>
</feature>
<keyword evidence="7 9" id="KW-0472">Membrane</keyword>
<dbReference type="eggNOG" id="KOG0206">
    <property type="taxonomic scope" value="Eukaryota"/>
</dbReference>
<dbReference type="Gene3D" id="2.70.150.10">
    <property type="entry name" value="Calcium-transporting ATPase, cytoplasmic transduction domain A"/>
    <property type="match status" value="1"/>
</dbReference>
<dbReference type="EMBL" id="DS113440">
    <property type="protein sequence ID" value="EAY05787.1"/>
    <property type="molecule type" value="Genomic_DNA"/>
</dbReference>
<dbReference type="VEuPathDB" id="TrichDB:TVAGG3_0732900"/>
<gene>
    <name evidence="12" type="ORF">TVAG_138560</name>
</gene>
<dbReference type="InterPro" id="IPR018303">
    <property type="entry name" value="ATPase_P-typ_P_site"/>
</dbReference>
<dbReference type="Pfam" id="PF13246">
    <property type="entry name" value="Cation_ATPase"/>
    <property type="match status" value="1"/>
</dbReference>
<keyword evidence="5" id="KW-1278">Translocase</keyword>
<evidence type="ECO:0000313" key="12">
    <source>
        <dbReference type="EMBL" id="EAY05787.1"/>
    </source>
</evidence>
<evidence type="ECO:0000256" key="9">
    <source>
        <dbReference type="SAM" id="Phobius"/>
    </source>
</evidence>
<keyword evidence="3" id="KW-0479">Metal-binding</keyword>
<keyword evidence="13" id="KW-1185">Reference proteome</keyword>
<dbReference type="InterPro" id="IPR044492">
    <property type="entry name" value="P_typ_ATPase_HD_dom"/>
</dbReference>
<dbReference type="InterPro" id="IPR001757">
    <property type="entry name" value="P_typ_ATPase"/>
</dbReference>
<dbReference type="SMR" id="A2ENK9"/>
<organism evidence="12 13">
    <name type="scientific">Trichomonas vaginalis (strain ATCC PRA-98 / G3)</name>
    <dbReference type="NCBI Taxonomy" id="412133"/>
    <lineage>
        <taxon>Eukaryota</taxon>
        <taxon>Metamonada</taxon>
        <taxon>Parabasalia</taxon>
        <taxon>Trichomonadida</taxon>
        <taxon>Trichomonadidae</taxon>
        <taxon>Trichomonas</taxon>
    </lineage>
</organism>
<dbReference type="GO" id="GO:0005886">
    <property type="term" value="C:plasma membrane"/>
    <property type="evidence" value="ECO:0000318"/>
    <property type="project" value="GO_Central"/>
</dbReference>
<dbReference type="GO" id="GO:0045332">
    <property type="term" value="P:phospholipid translocation"/>
    <property type="evidence" value="ECO:0000318"/>
    <property type="project" value="GO_Central"/>
</dbReference>
<dbReference type="KEGG" id="tva:4763657"/>
<dbReference type="Gene3D" id="3.40.1110.10">
    <property type="entry name" value="Calcium-transporting ATPase, cytoplasmic domain N"/>
    <property type="match status" value="1"/>
</dbReference>
<dbReference type="OMA" id="NACAIRT"/>
<sequence>MSNPLAQDGDGARVIHSPNPNPQPYENIIITSRYTWWNFIFLNLWEQFHRFANIYFLFCAIIQAVPQISQLDPVTGFLSILLMLSITAIKNGFEDYKKHKADETINTRIAKVVNRDGSVVDEEWQHLNVGQLVYIENDCTFPADVVMLYSQSTDGRCRIETSALDGETNLKFKASVPGELHKCAMEIHVSKPTPDLTDFNGKIIAKNQTTPIDLNYFVPRGCILRKTAFAVGVIIYTGKDTKSILNAAKPHFKFTELDTFLDRMVIILSISLAIICIGLTVGNYVWTRQHINSGYLDLHELPFINYFYQIFSWLLILNIVIPSSIYSTLDLVRFFLSQSITHDKTMMDGEKNSFCRNSDLVCSIGRVTHIFSDKTGTITKNQMTFKAVAFQSAVFGLEQNKKPPSKLILDDINSWEQVTSERLVSVSPECIRWMTEHNETDENVRDFLLTIVLCHGIQTLSNSTYYKLSEIRRVFPDFEFPLDLPSAEVVSKFPYLISYQSASPDEIALIHFARECGYILYNTTSTTVSVIINGKLTVYKRPVIFEFNSKRKRMSVLVQKQDDEDSTIMMYMKGADSTVLPRSECHPDFVKTLDQISDKGLRTLTFARCPLNATDKDLFDRYKEAMESVENRQQQLKELADDAEQGLEVFGFSGVDDELQDDVRITLHRLRHANIKIWMLTGDKLDTALNIAQTSGLCDKSQKIVVITMDDVENHYSRLADLDLNKTLVAIDGCNLNKILASDENVIKEFYSYAEECVSVVCARCEPQQKGNIVRAFMTMHPSKGALAIGDGSNDVDMLRAANVGVGVEGREGSEAVMSSDFSIPSFKHLAKLLLVHGRWCANRCALLTLLTFYKNTMMALQQIYYGFFNGFSATSALDSLYISMYNTILTVPQLLFICIFEEDVTARYVLAVPQVYMETQEKGGLSIISVVMW</sequence>
<dbReference type="Pfam" id="PF16212">
    <property type="entry name" value="PhoLip_ATPase_C"/>
    <property type="match status" value="1"/>
</dbReference>
<name>A2ENK9_TRIV3</name>
<dbReference type="SUPFAM" id="SSF81653">
    <property type="entry name" value="Calcium ATPase, transduction domain A"/>
    <property type="match status" value="1"/>
</dbReference>
<evidence type="ECO:0000256" key="1">
    <source>
        <dbReference type="ARBA" id="ARBA00004141"/>
    </source>
</evidence>
<dbReference type="FunFam" id="2.70.150.10:FF:000066">
    <property type="entry name" value="Phospholipid-transporting ATPase"/>
    <property type="match status" value="1"/>
</dbReference>
<keyword evidence="8" id="KW-0175">Coiled coil</keyword>
<evidence type="ECO:0000256" key="2">
    <source>
        <dbReference type="ARBA" id="ARBA00022692"/>
    </source>
</evidence>
<accession>A2ENK9</accession>
<dbReference type="InParanoid" id="A2ENK9"/>
<evidence type="ECO:0000256" key="7">
    <source>
        <dbReference type="ARBA" id="ARBA00023136"/>
    </source>
</evidence>
<dbReference type="InterPro" id="IPR032631">
    <property type="entry name" value="P-type_ATPase_N"/>
</dbReference>
<dbReference type="OrthoDB" id="377733at2759"/>
<dbReference type="PANTHER" id="PTHR24092">
    <property type="entry name" value="PROBABLE PHOSPHOLIPID-TRANSPORTING ATPASE"/>
    <property type="match status" value="1"/>
</dbReference>
<comment type="subcellular location">
    <subcellularLocation>
        <location evidence="1">Membrane</location>
        <topology evidence="1">Multi-pass membrane protein</topology>
    </subcellularLocation>
</comment>
<dbReference type="STRING" id="5722.A2ENK9"/>
<keyword evidence="6 9" id="KW-1133">Transmembrane helix</keyword>
<evidence type="ECO:0000256" key="8">
    <source>
        <dbReference type="SAM" id="Coils"/>
    </source>
</evidence>
<evidence type="ECO:0000313" key="13">
    <source>
        <dbReference type="Proteomes" id="UP000001542"/>
    </source>
</evidence>
<feature type="transmembrane region" description="Helical" evidence="9">
    <location>
        <begin position="306"/>
        <end position="329"/>
    </location>
</feature>
<evidence type="ECO:0000259" key="11">
    <source>
        <dbReference type="Pfam" id="PF16212"/>
    </source>
</evidence>
<dbReference type="AlphaFoldDB" id="A2ENK9"/>
<dbReference type="GO" id="GO:0140326">
    <property type="term" value="F:ATPase-coupled intramembrane lipid transporter activity"/>
    <property type="evidence" value="ECO:0000318"/>
    <property type="project" value="GO_Central"/>
</dbReference>
<reference evidence="12" key="2">
    <citation type="journal article" date="2007" name="Science">
        <title>Draft genome sequence of the sexually transmitted pathogen Trichomonas vaginalis.</title>
        <authorList>
            <person name="Carlton J.M."/>
            <person name="Hirt R.P."/>
            <person name="Silva J.C."/>
            <person name="Delcher A.L."/>
            <person name="Schatz M."/>
            <person name="Zhao Q."/>
            <person name="Wortman J.R."/>
            <person name="Bidwell S.L."/>
            <person name="Alsmark U.C.M."/>
            <person name="Besteiro S."/>
            <person name="Sicheritz-Ponten T."/>
            <person name="Noel C.J."/>
            <person name="Dacks J.B."/>
            <person name="Foster P.G."/>
            <person name="Simillion C."/>
            <person name="Van de Peer Y."/>
            <person name="Miranda-Saavedra D."/>
            <person name="Barton G.J."/>
            <person name="Westrop G.D."/>
            <person name="Mueller S."/>
            <person name="Dessi D."/>
            <person name="Fiori P.L."/>
            <person name="Ren Q."/>
            <person name="Paulsen I."/>
            <person name="Zhang H."/>
            <person name="Bastida-Corcuera F.D."/>
            <person name="Simoes-Barbosa A."/>
            <person name="Brown M.T."/>
            <person name="Hayes R.D."/>
            <person name="Mukherjee M."/>
            <person name="Okumura C.Y."/>
            <person name="Schneider R."/>
            <person name="Smith A.J."/>
            <person name="Vanacova S."/>
            <person name="Villalvazo M."/>
            <person name="Haas B.J."/>
            <person name="Pertea M."/>
            <person name="Feldblyum T.V."/>
            <person name="Utterback T.R."/>
            <person name="Shu C.L."/>
            <person name="Osoegawa K."/>
            <person name="de Jong P.J."/>
            <person name="Hrdy I."/>
            <person name="Horvathova L."/>
            <person name="Zubacova Z."/>
            <person name="Dolezal P."/>
            <person name="Malik S.B."/>
            <person name="Logsdon J.M. Jr."/>
            <person name="Henze K."/>
            <person name="Gupta A."/>
            <person name="Wang C.C."/>
            <person name="Dunne R.L."/>
            <person name="Upcroft J.A."/>
            <person name="Upcroft P."/>
            <person name="White O."/>
            <person name="Salzberg S.L."/>
            <person name="Tang P."/>
            <person name="Chiu C.-H."/>
            <person name="Lee Y.-S."/>
            <person name="Embley T.M."/>
            <person name="Coombs G.H."/>
            <person name="Mottram J.C."/>
            <person name="Tachezy J."/>
            <person name="Fraser-Liggett C.M."/>
            <person name="Johnson P.J."/>
        </authorList>
    </citation>
    <scope>NUCLEOTIDE SEQUENCE [LARGE SCALE GENOMIC DNA]</scope>
    <source>
        <strain evidence="12">G3</strain>
    </source>
</reference>
<dbReference type="RefSeq" id="XP_001318010.1">
    <property type="nucleotide sequence ID" value="XM_001317975.1"/>
</dbReference>
<keyword evidence="2 9" id="KW-0812">Transmembrane</keyword>
<dbReference type="GO" id="GO:0016887">
    <property type="term" value="F:ATP hydrolysis activity"/>
    <property type="evidence" value="ECO:0007669"/>
    <property type="project" value="InterPro"/>
</dbReference>
<feature type="coiled-coil region" evidence="8">
    <location>
        <begin position="619"/>
        <end position="646"/>
    </location>
</feature>
<dbReference type="PROSITE" id="PS00154">
    <property type="entry name" value="ATPASE_E1_E2"/>
    <property type="match status" value="1"/>
</dbReference>
<dbReference type="SFLD" id="SFLDG00002">
    <property type="entry name" value="C1.7:_P-type_atpase_like"/>
    <property type="match status" value="1"/>
</dbReference>
<dbReference type="InterPro" id="IPR036412">
    <property type="entry name" value="HAD-like_sf"/>
</dbReference>
<evidence type="ECO:0000259" key="10">
    <source>
        <dbReference type="Pfam" id="PF16209"/>
    </source>
</evidence>
<dbReference type="PRINTS" id="PR00119">
    <property type="entry name" value="CATATPASE"/>
</dbReference>
<dbReference type="SUPFAM" id="SSF81660">
    <property type="entry name" value="Metal cation-transporting ATPase, ATP-binding domain N"/>
    <property type="match status" value="1"/>
</dbReference>
<feature type="domain" description="P-type ATPase C-terminal" evidence="11">
    <location>
        <begin position="817"/>
        <end position="934"/>
    </location>
</feature>
<dbReference type="SFLD" id="SFLDS00003">
    <property type="entry name" value="Haloacid_Dehalogenase"/>
    <property type="match status" value="1"/>
</dbReference>
<reference evidence="12" key="1">
    <citation type="submission" date="2006-10" db="EMBL/GenBank/DDBJ databases">
        <authorList>
            <person name="Amadeo P."/>
            <person name="Zhao Q."/>
            <person name="Wortman J."/>
            <person name="Fraser-Liggett C."/>
            <person name="Carlton J."/>
        </authorList>
    </citation>
    <scope>NUCLEOTIDE SEQUENCE</scope>
    <source>
        <strain evidence="12">G3</strain>
    </source>
</reference>
<dbReference type="GO" id="GO:0005524">
    <property type="term" value="F:ATP binding"/>
    <property type="evidence" value="ECO:0007669"/>
    <property type="project" value="InterPro"/>
</dbReference>
<dbReference type="InterPro" id="IPR023298">
    <property type="entry name" value="ATPase_P-typ_TM_dom_sf"/>
</dbReference>
<feature type="domain" description="P-type ATPase N-terminal" evidence="10">
    <location>
        <begin position="25"/>
        <end position="75"/>
    </location>
</feature>
<evidence type="ECO:0000256" key="5">
    <source>
        <dbReference type="ARBA" id="ARBA00022967"/>
    </source>
</evidence>
<dbReference type="SFLD" id="SFLDF00027">
    <property type="entry name" value="p-type_atpase"/>
    <property type="match status" value="1"/>
</dbReference>
<evidence type="ECO:0000256" key="4">
    <source>
        <dbReference type="ARBA" id="ARBA00022842"/>
    </source>
</evidence>
<dbReference type="SUPFAM" id="SSF81665">
    <property type="entry name" value="Calcium ATPase, transmembrane domain M"/>
    <property type="match status" value="1"/>
</dbReference>
<dbReference type="InterPro" id="IPR008250">
    <property type="entry name" value="ATPase_P-typ_transduc_dom_A_sf"/>
</dbReference>
<evidence type="ECO:0000256" key="6">
    <source>
        <dbReference type="ARBA" id="ARBA00022989"/>
    </source>
</evidence>
<dbReference type="NCBIfam" id="TIGR01494">
    <property type="entry name" value="ATPase_P-type"/>
    <property type="match status" value="1"/>
</dbReference>
<keyword evidence="4" id="KW-0460">Magnesium</keyword>
<dbReference type="Pfam" id="PF16209">
    <property type="entry name" value="PhoLip_ATPase_N"/>
    <property type="match status" value="1"/>
</dbReference>
<dbReference type="VEuPathDB" id="TrichDB:TVAG_138560"/>
<dbReference type="Proteomes" id="UP000001542">
    <property type="component" value="Unassembled WGS sequence"/>
</dbReference>
<dbReference type="Gene3D" id="3.40.50.1000">
    <property type="entry name" value="HAD superfamily/HAD-like"/>
    <property type="match status" value="1"/>
</dbReference>
<protein>
    <submittedName>
        <fullName evidence="12">Phospholipid-translocating P-type ATPase, flippase family protein</fullName>
    </submittedName>
</protein>